<keyword evidence="3" id="KW-1185">Reference proteome</keyword>
<evidence type="ECO:0000256" key="1">
    <source>
        <dbReference type="SAM" id="MobiDB-lite"/>
    </source>
</evidence>
<dbReference type="CDD" id="cd03062">
    <property type="entry name" value="TRX_Fd_Sucrase"/>
    <property type="match status" value="1"/>
</dbReference>
<dbReference type="Pfam" id="PF06999">
    <property type="entry name" value="Suc_Fer-like"/>
    <property type="match status" value="1"/>
</dbReference>
<reference evidence="2 3" key="1">
    <citation type="journal article" date="2012" name="BMC Genomics">
        <title>Complete genome sequence, lifestyle, and multi-drug resistance of the human pathogen Corynebacterium resistens DSM 45100 isolated from blood samples of a leukemia patient.</title>
        <authorList>
            <person name="Schroder J."/>
            <person name="Maus I."/>
            <person name="Meyer K."/>
            <person name="Wordemann S."/>
            <person name="Blom J."/>
            <person name="Jaenicke S."/>
            <person name="Schneider J."/>
            <person name="Trost E."/>
            <person name="Tauch A."/>
        </authorList>
    </citation>
    <scope>NUCLEOTIDE SEQUENCE [LARGE SCALE GENOMIC DNA]</scope>
    <source>
        <strain evidence="3">DSM 45100 / JCM 12819 / CCUG 50093 / GTC 2026 / SICGH 158</strain>
    </source>
</reference>
<dbReference type="KEGG" id="crd:CRES_1807"/>
<dbReference type="eggNOG" id="COG4759">
    <property type="taxonomic scope" value="Bacteria"/>
</dbReference>
<dbReference type="InterPro" id="IPR010350">
    <property type="entry name" value="Aim32/Apd1-like_bac"/>
</dbReference>
<accession>F8E1U6</accession>
<evidence type="ECO:0000313" key="3">
    <source>
        <dbReference type="Proteomes" id="UP000000492"/>
    </source>
</evidence>
<proteinExistence type="predicted"/>
<dbReference type="SUPFAM" id="SSF52833">
    <property type="entry name" value="Thioredoxin-like"/>
    <property type="match status" value="1"/>
</dbReference>
<dbReference type="STRING" id="662755.CRES_1807"/>
<evidence type="ECO:0008006" key="4">
    <source>
        <dbReference type="Google" id="ProtNLM"/>
    </source>
</evidence>
<sequence>MDMSTKRNPAAGNAASSPERGDAKLEAAIDNTPVAKADLCAKPTAEKLPGTAKNAKLVLAVEFFRGWGKDILDGEALGDELAGDLKKFLKANKAELHFIRRPGRAGQDREKLGTRQLFIAWADAERAGYNPEEPYTPILEEMQVASTRDLLDLDLSRPGANAQAKTVDRNILLVCTHARRDRCCAIFGRPVAAELSKDYDEVWESSHTKGHRFAPSMILLPSNYSFGRLTSEEARHMLDGAREQHLTFHNNRGRGTLTPPAQVAELQVARHLLGVGIEPGLNDFASREIDSEIVHDREGNKSKTVKVEVTHFPTQKGFRVHLVQTDPIEVLTSCGEPPKKQRGWKATVLEEI</sequence>
<evidence type="ECO:0000313" key="2">
    <source>
        <dbReference type="EMBL" id="AEI10159.1"/>
    </source>
</evidence>
<dbReference type="PIRSF" id="PIRSF035042">
    <property type="entry name" value="UCP035042_thirdx"/>
    <property type="match status" value="1"/>
</dbReference>
<feature type="region of interest" description="Disordered" evidence="1">
    <location>
        <begin position="1"/>
        <end position="24"/>
    </location>
</feature>
<dbReference type="Proteomes" id="UP000000492">
    <property type="component" value="Chromosome"/>
</dbReference>
<organism evidence="2 3">
    <name type="scientific">Corynebacterium resistens (strain DSM 45100 / JCM 12819 / GTC 2026 / SICGH 158)</name>
    <dbReference type="NCBI Taxonomy" id="662755"/>
    <lineage>
        <taxon>Bacteria</taxon>
        <taxon>Bacillati</taxon>
        <taxon>Actinomycetota</taxon>
        <taxon>Actinomycetes</taxon>
        <taxon>Mycobacteriales</taxon>
        <taxon>Corynebacteriaceae</taxon>
        <taxon>Corynebacterium</taxon>
    </lineage>
</organism>
<dbReference type="AlphaFoldDB" id="F8E1U6"/>
<name>F8E1U6_CORRG</name>
<dbReference type="EMBL" id="CP002857">
    <property type="protein sequence ID" value="AEI10159.1"/>
    <property type="molecule type" value="Genomic_DNA"/>
</dbReference>
<dbReference type="HOGENOM" id="CLU_050357_1_0_11"/>
<dbReference type="InterPro" id="IPR036249">
    <property type="entry name" value="Thioredoxin-like_sf"/>
</dbReference>
<dbReference type="InterPro" id="IPR009737">
    <property type="entry name" value="Aim32/Apd1-like"/>
</dbReference>
<protein>
    <recommendedName>
        <fullName evidence="4">Sucrase ferredoxin</fullName>
    </recommendedName>
</protein>
<gene>
    <name evidence="2" type="ordered locus">CRES_1807</name>
</gene>